<keyword evidence="2" id="KW-0808">Transferase</keyword>
<evidence type="ECO:0000313" key="5">
    <source>
        <dbReference type="EMBL" id="TQV71133.1"/>
    </source>
</evidence>
<name>A0A545T1P5_9GAMM</name>
<dbReference type="EMBL" id="VIKR01000007">
    <property type="protein sequence ID" value="TQV71133.1"/>
    <property type="molecule type" value="Genomic_DNA"/>
</dbReference>
<feature type="domain" description="Glycosyl hydrolase 94 catalytic" evidence="4">
    <location>
        <begin position="285"/>
        <end position="680"/>
    </location>
</feature>
<dbReference type="InterPro" id="IPR010383">
    <property type="entry name" value="Glyco_hydrolase_94_b-supersand"/>
</dbReference>
<dbReference type="GO" id="GO:0016757">
    <property type="term" value="F:glycosyltransferase activity"/>
    <property type="evidence" value="ECO:0007669"/>
    <property type="project" value="UniProtKB-KW"/>
</dbReference>
<dbReference type="PANTHER" id="PTHR37469:SF2">
    <property type="entry name" value="CELLOBIONIC ACID PHOSPHORYLASE"/>
    <property type="match status" value="1"/>
</dbReference>
<dbReference type="Gene3D" id="2.70.98.40">
    <property type="entry name" value="Glycoside hydrolase, family 65, N-terminal domain"/>
    <property type="match status" value="1"/>
</dbReference>
<reference evidence="5 6" key="1">
    <citation type="submission" date="2019-06" db="EMBL/GenBank/DDBJ databases">
        <title>Draft genome of Aliikangiella marina GYP-15.</title>
        <authorList>
            <person name="Wang G."/>
        </authorList>
    </citation>
    <scope>NUCLEOTIDE SEQUENCE [LARGE SCALE GENOMIC DNA]</scope>
    <source>
        <strain evidence="5 6">GYP-15</strain>
    </source>
</reference>
<proteinExistence type="predicted"/>
<feature type="domain" description="Glycosyl hydrolase 94 supersandwich" evidence="3">
    <location>
        <begin position="43"/>
        <end position="254"/>
    </location>
</feature>
<dbReference type="OrthoDB" id="9769991at2"/>
<accession>A0A545T1P5</accession>
<dbReference type="InterPro" id="IPR037018">
    <property type="entry name" value="GH65_N"/>
</dbReference>
<dbReference type="AlphaFoldDB" id="A0A545T1P5"/>
<dbReference type="Proteomes" id="UP000317839">
    <property type="component" value="Unassembled WGS sequence"/>
</dbReference>
<dbReference type="InterPro" id="IPR008928">
    <property type="entry name" value="6-hairpin_glycosidase_sf"/>
</dbReference>
<dbReference type="Pfam" id="PF06165">
    <property type="entry name" value="GH94_b-supersand"/>
    <property type="match status" value="1"/>
</dbReference>
<gene>
    <name evidence="5" type="ORF">FLL45_21865</name>
</gene>
<dbReference type="Pfam" id="PF17167">
    <property type="entry name" value="Glyco_hydro_94"/>
    <property type="match status" value="1"/>
</dbReference>
<comment type="caution">
    <text evidence="5">The sequence shown here is derived from an EMBL/GenBank/DDBJ whole genome shotgun (WGS) entry which is preliminary data.</text>
</comment>
<evidence type="ECO:0000256" key="1">
    <source>
        <dbReference type="ARBA" id="ARBA00022676"/>
    </source>
</evidence>
<evidence type="ECO:0000313" key="6">
    <source>
        <dbReference type="Proteomes" id="UP000317839"/>
    </source>
</evidence>
<keyword evidence="1" id="KW-0328">Glycosyltransferase</keyword>
<dbReference type="GO" id="GO:0005975">
    <property type="term" value="P:carbohydrate metabolic process"/>
    <property type="evidence" value="ECO:0007669"/>
    <property type="project" value="InterPro"/>
</dbReference>
<keyword evidence="6" id="KW-1185">Reference proteome</keyword>
<dbReference type="GO" id="GO:0030246">
    <property type="term" value="F:carbohydrate binding"/>
    <property type="evidence" value="ECO:0007669"/>
    <property type="project" value="InterPro"/>
</dbReference>
<evidence type="ECO:0000256" key="2">
    <source>
        <dbReference type="ARBA" id="ARBA00022679"/>
    </source>
</evidence>
<dbReference type="InterPro" id="IPR011013">
    <property type="entry name" value="Gal_mutarotase_sf_dom"/>
</dbReference>
<protein>
    <submittedName>
        <fullName evidence="5">NdvB protein</fullName>
    </submittedName>
</protein>
<evidence type="ECO:0000259" key="4">
    <source>
        <dbReference type="Pfam" id="PF17167"/>
    </source>
</evidence>
<dbReference type="Gene3D" id="2.60.420.10">
    <property type="entry name" value="Maltose phosphorylase, domain 3"/>
    <property type="match status" value="1"/>
</dbReference>
<dbReference type="InterPro" id="IPR052047">
    <property type="entry name" value="GH94_Enzymes"/>
</dbReference>
<dbReference type="PANTHER" id="PTHR37469">
    <property type="entry name" value="CELLOBIONIC ACID PHOSPHORYLASE-RELATED"/>
    <property type="match status" value="1"/>
</dbReference>
<dbReference type="SUPFAM" id="SSF74650">
    <property type="entry name" value="Galactose mutarotase-like"/>
    <property type="match status" value="1"/>
</dbReference>
<dbReference type="InterPro" id="IPR012341">
    <property type="entry name" value="6hp_glycosidase-like_sf"/>
</dbReference>
<organism evidence="5 6">
    <name type="scientific">Aliikangiella marina</name>
    <dbReference type="NCBI Taxonomy" id="1712262"/>
    <lineage>
        <taxon>Bacteria</taxon>
        <taxon>Pseudomonadati</taxon>
        <taxon>Pseudomonadota</taxon>
        <taxon>Gammaproteobacteria</taxon>
        <taxon>Oceanospirillales</taxon>
        <taxon>Pleioneaceae</taxon>
        <taxon>Aliikangiella</taxon>
    </lineage>
</organism>
<dbReference type="InterPro" id="IPR033432">
    <property type="entry name" value="GH94_catalytic"/>
</dbReference>
<evidence type="ECO:0000259" key="3">
    <source>
        <dbReference type="Pfam" id="PF06165"/>
    </source>
</evidence>
<dbReference type="SUPFAM" id="SSF48208">
    <property type="entry name" value="Six-hairpin glycosidases"/>
    <property type="match status" value="1"/>
</dbReference>
<sequence length="764" mass="87646">MLLQVNCAGYVKSQYMQHDASKYSYGPNIEAKTFMMPEQEFYAHHPGRFFYIKEENKDSLISIPFAPVKSQLESFEFSVGQNDICWRIKHGGLKYKISLQLAKEDVVELWSLKIINQTNKVKKINVYPYFSIGYMSWMNQSASFSSELNGIIASSIAPYQKTEDYYKQKDFKDLTFLLSNKKIDSYCAQLAAFEGTNGLHNPEALKQEILNNDSANYQTPAAILHHHIEINPKKETQLNYLFGPAKDIEDVKQFKRFYFEQNETASSKLKFDAFKTASMTGPDVLQIETPDPDFDRFVNQWLPRQVYYHGRVNRMTSDPQTRNYLQDNLGMCYLDSNATRHALVKALSQQFRSGAMPDGILLNPKAELKYINQIPHTDHCVWLPLLLEVYLDEMNDYQLLEEKIPYADCSDRHTVREHIERSIIWLVNARDERGLSYIEQGDWCDPMNMVGVKGIGVSSWLSVATAYSLNVWAKICRQSGKEDKAEDLIEKAQEINKAVNDYCWIDGWYARGITDNGRVFGTSDDEEGKIYLNPQSWAMLSGAADSVKMNQLLEAIEANLETPDGVMMLAPSYTQMVEDIGRITQKFPGVAENGSVYNHAAAFYAYSLYQQNYSDKAFRVLRTMIPDGSNIERRGQLPLFVPNYYRGAYHQLPEVAGRSSQLINTGTTAWYYRCVIENLCGLKGSQGDLLVNPQLPSHWNIMQVTRRFKEATFNMQVERDENVVSQQVYLDNKLLDTAKVTNIQPGKEYQLRVLIPIVNENKFV</sequence>
<dbReference type="Gene3D" id="1.50.10.10">
    <property type="match status" value="1"/>
</dbReference>